<dbReference type="InterPro" id="IPR002035">
    <property type="entry name" value="VWF_A"/>
</dbReference>
<dbReference type="SUPFAM" id="SSF53300">
    <property type="entry name" value="vWA-like"/>
    <property type="match status" value="1"/>
</dbReference>
<dbReference type="Gene3D" id="2.60.40.1140">
    <property type="entry name" value="Collagen-binding surface protein Cna, B-type domain"/>
    <property type="match status" value="2"/>
</dbReference>
<dbReference type="CDD" id="cd00198">
    <property type="entry name" value="vWFA"/>
    <property type="match status" value="1"/>
</dbReference>
<feature type="compositionally biased region" description="Polar residues" evidence="1">
    <location>
        <begin position="671"/>
        <end position="682"/>
    </location>
</feature>
<gene>
    <name evidence="5" type="ORF">HF885_09105</name>
</gene>
<dbReference type="Proteomes" id="UP000565613">
    <property type="component" value="Unassembled WGS sequence"/>
</dbReference>
<evidence type="ECO:0000313" key="6">
    <source>
        <dbReference type="Proteomes" id="UP000565613"/>
    </source>
</evidence>
<dbReference type="Pfam" id="PF24558">
    <property type="entry name" value="DUF7604"/>
    <property type="match status" value="1"/>
</dbReference>
<protein>
    <submittedName>
        <fullName evidence="5">VWA domain-containing protein</fullName>
    </submittedName>
</protein>
<keyword evidence="2" id="KW-0812">Transmembrane</keyword>
<feature type="domain" description="VWFA" evidence="4">
    <location>
        <begin position="64"/>
        <end position="316"/>
    </location>
</feature>
<reference evidence="5 6" key="1">
    <citation type="submission" date="2020-04" db="EMBL/GenBank/DDBJ databases">
        <authorList>
            <person name="Hitch T.C.A."/>
            <person name="Wylensek D."/>
            <person name="Clavel T."/>
        </authorList>
    </citation>
    <scope>NUCLEOTIDE SEQUENCE [LARGE SCALE GENOMIC DNA]</scope>
    <source>
        <strain evidence="5 6">105184</strain>
    </source>
</reference>
<evidence type="ECO:0000313" key="5">
    <source>
        <dbReference type="EMBL" id="NMF26579.1"/>
    </source>
</evidence>
<accession>A0A7X9Y186</accession>
<dbReference type="SMART" id="SM00327">
    <property type="entry name" value="VWA"/>
    <property type="match status" value="1"/>
</dbReference>
<evidence type="ECO:0000256" key="2">
    <source>
        <dbReference type="SAM" id="Phobius"/>
    </source>
</evidence>
<organism evidence="5 6">
    <name type="scientific">Parafannyhessea umbonata</name>
    <dbReference type="NCBI Taxonomy" id="604330"/>
    <lineage>
        <taxon>Bacteria</taxon>
        <taxon>Bacillati</taxon>
        <taxon>Actinomycetota</taxon>
        <taxon>Coriobacteriia</taxon>
        <taxon>Coriobacteriales</taxon>
        <taxon>Atopobiaceae</taxon>
        <taxon>Parafannyhessea</taxon>
    </lineage>
</organism>
<dbReference type="Gene3D" id="3.40.50.410">
    <property type="entry name" value="von Willebrand factor, type A domain"/>
    <property type="match status" value="1"/>
</dbReference>
<feature type="transmembrane region" description="Helical" evidence="2">
    <location>
        <begin position="703"/>
        <end position="723"/>
    </location>
</feature>
<feature type="region of interest" description="Disordered" evidence="1">
    <location>
        <begin position="657"/>
        <end position="682"/>
    </location>
</feature>
<dbReference type="Pfam" id="PF24547">
    <property type="entry name" value="DUF7601"/>
    <property type="match status" value="1"/>
</dbReference>
<feature type="signal peptide" evidence="3">
    <location>
        <begin position="1"/>
        <end position="22"/>
    </location>
</feature>
<proteinExistence type="predicted"/>
<evidence type="ECO:0000256" key="1">
    <source>
        <dbReference type="SAM" id="MobiDB-lite"/>
    </source>
</evidence>
<comment type="caution">
    <text evidence="5">The sequence shown here is derived from an EMBL/GenBank/DDBJ whole genome shotgun (WGS) entry which is preliminary data.</text>
</comment>
<dbReference type="PROSITE" id="PS50234">
    <property type="entry name" value="VWFA"/>
    <property type="match status" value="1"/>
</dbReference>
<sequence length="731" mass="77659">MVAISALAAVAVALFAAVPAFADVSLGAPEYSKTATLDPATGKINITLCVTGNTDTSESKSSANLIVVLDTSGSMNEGVDKVSNPDKSKTYYVQRNNYKWYAVSYRWHLLGGHGWYDSDGRKYDEDELFSSKTTRLDVAKSALYGLADQLISDNDSTVKISLETFSGNGNAPSEYYGGGQLASFKERVNKLTAEGGTNWTDALAKANDKAKEESSTPTYIVFLSDGRPTYSMNENGSRYGNGTENQSDNTISQFVTDAVNTANARPSNVLGFYAIYTGLDAADSMNRFASRTNASPNGQAIDGSNSDALQSAFSDIVKTIKTGISYTNVEITDTKSGYVDYVLPEGATDPVFTYQKNGVAWEDAPKASFDKDNGQVSWNLGSLKLDKDVTYSVSFEVTLKQEAYDEAARDELKDNQVPTNGPATLSYSTVITTTGQDPTVSDSNSIEITSPTVTVPTSILHVSKNWVKNGWDNVNLPSELQVKVKQDNKYSDYKIVTLNASNNWSADVVVAAGPQGHTYSVVEDAPAGWDAVLPNKGATLQGLTTQKADQAITNTIKTAKLTITKSVAGNFGDTSKAFSFTLTDASGNAITNVKAADGTSDGVSLGNDGSFTLKNGQKLVVELPYGASYKVVENDPKGTNDTVDYITTIKATATGTTTDAGATTDAKERTASSPNDGITKDTTITYTNKRDVTPDVGVDLGSGAPYAAVFGGAGLAGVIWMVLKRRNSLGI</sequence>
<evidence type="ECO:0000256" key="3">
    <source>
        <dbReference type="SAM" id="SignalP"/>
    </source>
</evidence>
<keyword evidence="2" id="KW-0472">Membrane</keyword>
<name>A0A7X9Y186_9ACTN</name>
<feature type="chain" id="PRO_5031418580" evidence="3">
    <location>
        <begin position="23"/>
        <end position="731"/>
    </location>
</feature>
<dbReference type="InterPro" id="IPR055382">
    <property type="entry name" value="DUF7601"/>
</dbReference>
<dbReference type="InterPro" id="IPR036465">
    <property type="entry name" value="vWFA_dom_sf"/>
</dbReference>
<keyword evidence="3" id="KW-0732">Signal</keyword>
<dbReference type="InterPro" id="IPR055384">
    <property type="entry name" value="DUF7604"/>
</dbReference>
<dbReference type="RefSeq" id="WP_170104616.1">
    <property type="nucleotide sequence ID" value="NZ_JABAGR010000009.1"/>
</dbReference>
<dbReference type="EMBL" id="JABAGR010000009">
    <property type="protein sequence ID" value="NMF26579.1"/>
    <property type="molecule type" value="Genomic_DNA"/>
</dbReference>
<evidence type="ECO:0000259" key="4">
    <source>
        <dbReference type="PROSITE" id="PS50234"/>
    </source>
</evidence>
<dbReference type="AlphaFoldDB" id="A0A7X9Y186"/>
<keyword evidence="2" id="KW-1133">Transmembrane helix</keyword>